<dbReference type="EMBL" id="VWVM01000024">
    <property type="protein sequence ID" value="KAA6119607.1"/>
    <property type="molecule type" value="Genomic_DNA"/>
</dbReference>
<evidence type="ECO:0000313" key="2">
    <source>
        <dbReference type="EMBL" id="KAA6119607.1"/>
    </source>
</evidence>
<dbReference type="InterPro" id="IPR036388">
    <property type="entry name" value="WH-like_DNA-bd_sf"/>
</dbReference>
<dbReference type="AlphaFoldDB" id="A0AB34CEA2"/>
<protein>
    <submittedName>
        <fullName evidence="2">LexA family transcriptional regulator</fullName>
    </submittedName>
</protein>
<dbReference type="Pfam" id="PF01726">
    <property type="entry name" value="LexA_DNA_bind"/>
    <property type="match status" value="1"/>
</dbReference>
<feature type="domain" description="LexA repressor DNA-binding" evidence="1">
    <location>
        <begin position="1"/>
        <end position="65"/>
    </location>
</feature>
<gene>
    <name evidence="2" type="ORF">F3I20_21190</name>
</gene>
<name>A0AB34CEA2_9GAMM</name>
<dbReference type="Proteomes" id="UP000324255">
    <property type="component" value="Unassembled WGS sequence"/>
</dbReference>
<dbReference type="GO" id="GO:0004252">
    <property type="term" value="F:serine-type endopeptidase activity"/>
    <property type="evidence" value="ECO:0007669"/>
    <property type="project" value="InterPro"/>
</dbReference>
<evidence type="ECO:0000259" key="1">
    <source>
        <dbReference type="Pfam" id="PF01726"/>
    </source>
</evidence>
<keyword evidence="3" id="KW-1185">Reference proteome</keyword>
<proteinExistence type="predicted"/>
<evidence type="ECO:0000313" key="3">
    <source>
        <dbReference type="Proteomes" id="UP000324255"/>
    </source>
</evidence>
<dbReference type="GO" id="GO:0006508">
    <property type="term" value="P:proteolysis"/>
    <property type="evidence" value="ECO:0007669"/>
    <property type="project" value="InterPro"/>
</dbReference>
<comment type="caution">
    <text evidence="2">The sequence shown here is derived from an EMBL/GenBank/DDBJ whole genome shotgun (WGS) entry which is preliminary data.</text>
</comment>
<accession>A0AB34CEA2</accession>
<dbReference type="Gene3D" id="1.10.10.10">
    <property type="entry name" value="Winged helix-like DNA-binding domain superfamily/Winged helix DNA-binding domain"/>
    <property type="match status" value="1"/>
</dbReference>
<organism evidence="2 3">
    <name type="scientific">Candidatus Pantoea gossypiicola</name>
    <dbReference type="NCBI Taxonomy" id="2608008"/>
    <lineage>
        <taxon>Bacteria</taxon>
        <taxon>Pseudomonadati</taxon>
        <taxon>Pseudomonadota</taxon>
        <taxon>Gammaproteobacteria</taxon>
        <taxon>Enterobacterales</taxon>
        <taxon>Erwiniaceae</taxon>
        <taxon>Pantoea</taxon>
    </lineage>
</organism>
<dbReference type="RefSeq" id="WP_150019968.1">
    <property type="nucleotide sequence ID" value="NZ_VWVM01000024.1"/>
</dbReference>
<sequence length="120" mass="13310">MQPLTDKQQATLEFILAYIRENGMAPTNKEITVGMGWASANNAQSHLQALQRKGWLKIRRGVSRGIVLTGSAIVDIPDVNSGEYWFGGVFQHLRYERDVYKVIEAAGLKGRSKSCSLTKA</sequence>
<dbReference type="InterPro" id="IPR036390">
    <property type="entry name" value="WH_DNA-bd_sf"/>
</dbReference>
<dbReference type="InterPro" id="IPR006199">
    <property type="entry name" value="LexA_DNA-bd_dom"/>
</dbReference>
<reference evidence="2 3" key="1">
    <citation type="submission" date="2019-09" db="EMBL/GenBank/DDBJ databases">
        <title>Genomic diversity of phyloplane-associated Pantoea species in Pakistan cotton crop.</title>
        <authorList>
            <person name="Tufail M.R."/>
            <person name="Cook D.R."/>
        </authorList>
    </citation>
    <scope>NUCLEOTIDE SEQUENCE [LARGE SCALE GENOMIC DNA]</scope>
    <source>
        <strain evidence="2 3">B_8</strain>
    </source>
</reference>
<dbReference type="SUPFAM" id="SSF46785">
    <property type="entry name" value="Winged helix' DNA-binding domain"/>
    <property type="match status" value="1"/>
</dbReference>